<dbReference type="GO" id="GO:0000272">
    <property type="term" value="P:polysaccharide catabolic process"/>
    <property type="evidence" value="ECO:0007669"/>
    <property type="project" value="InterPro"/>
</dbReference>
<dbReference type="SUPFAM" id="SSF63446">
    <property type="entry name" value="Type I dockerin domain"/>
    <property type="match status" value="1"/>
</dbReference>
<dbReference type="Pfam" id="PF00404">
    <property type="entry name" value="Dockerin_1"/>
    <property type="match status" value="1"/>
</dbReference>
<organism evidence="3">
    <name type="scientific">Candidatus Methanogaster sp. ANME-2c ERB4</name>
    <dbReference type="NCBI Taxonomy" id="2759911"/>
    <lineage>
        <taxon>Archaea</taxon>
        <taxon>Methanobacteriati</taxon>
        <taxon>Methanobacteriota</taxon>
        <taxon>Stenosarchaea group</taxon>
        <taxon>Methanomicrobia</taxon>
        <taxon>Methanosarcinales</taxon>
        <taxon>ANME-2 cluster</taxon>
        <taxon>Candidatus Methanogasteraceae</taxon>
        <taxon>Candidatus Methanogaster</taxon>
    </lineage>
</organism>
<dbReference type="Pfam" id="PF18911">
    <property type="entry name" value="PKD_4"/>
    <property type="match status" value="1"/>
</dbReference>
<dbReference type="CDD" id="cd00146">
    <property type="entry name" value="PKD"/>
    <property type="match status" value="1"/>
</dbReference>
<feature type="domain" description="PKD" evidence="1">
    <location>
        <begin position="1147"/>
        <end position="1242"/>
    </location>
</feature>
<sequence length="1292" mass="143285">MRLASLIKNARWNTQSNRTVKIVEHVQNEIGGVDHEIKEKVTTISNHIAAGKSEPESEYKVPETYDFMLTNQWIITSSVRDPSNNLAITILNETTASVEWRMYVPGHLAGYMSYELDRLGRNIEDVEKGVEDLFLQDVQDIEITEEPETLVVNFKLKGDYATSFVTGKCRYTYKLATYAPIGLDVLEIKIPENKTLLSINPGPNEIEGNELVYYDYNWIYPIQVYYVEKGVYRTSAATIGEVWERSAPSVSSIDTFGTNNHSRFCIPGNWTGWGSDPVPGTAYNASRVAEMYKPRLYNRADQCPDAAYYRVVKGYDPYAEFDAYVIQYFGYWRCQDPLDPVASHEYDYEPIFVWVQNIGDRLYRVAYDQWGGIIDWHRHEIHRTHLWIDPLFEGKQPIPSHVYTQHKAYYPFGRSEYDQDGVNDLYLWNLSTSLKNNWDGNHVRLGIANRYHTYDTKISGSYCGDCSLSPLTDEQLITWYRMAIDDKNPCEVCDCDWGELWSVMPFKYDISDPFHGLFWEDRYGFGKDCDFPTISAAINSAELTMVNGTLAVDTSAYYDNSRAGGSSGKNLTGLWKDRFSAYLEGEGSKIPLEEPFTMNEHAKGNYTLKFNNLPLGTYDLCVGISDNIDENNYWTEPENKITNEFDDDFEDTDFSLAVWSPTKGDWHIHTGSNNYLRTTSPAPDGYDPVAQMRGTSSWTDYTVEADIAFIDPGTEGSAAHAYILGRDSIIMSNADPYGGAYIAGVGIENNGGWTGEVFVFRIYDANGDLVIPPDELVCLGRKPLPPGIVSDLANHYWCHLKVGFEGDRITVYVNSPSTSEYAILSVIDDVNKKGDIGFGASEAGDAPIYAAFDNVRATKGCIVNDQFENILFSSGVWYVSSSTDCYIADLDGNGVLVLDDPAGTGSYAYIDQDFSTESAVVAGVFEIVEDKSGSSYTGVEVTQDRSVPHAVSYGFNAKTDDETFVIYWYDTETGVGDSVYKSYPFSRETRYNFKLVVDNDAGRMHVYLNNRLELSLDLPERTGSLSSVLLFDKYATSAWDNIYVEETPEDTTPPVATIIAPCPGATVSGRVLMDVSISDTGSTGTGHAALYVNDRLAAVNDSGSCNPRFKLDTATMDSGGCTLTVVAVDGSGNSNHTAAIVDINKIPVANFTYSPDSLRTMDTVTFDASASCDPDPEGDIVAYSWNFGDIGDGNITTGTDTMITHSYKTEGYYVVSLTVTDDKGAAGQVSRLITVTSPRGDLNRDGVLTSADAVIVLEMAARGEWSKEADVDGDGVVTSLDALMVIGDGVKQ</sequence>
<dbReference type="EMBL" id="MT630798">
    <property type="protein sequence ID" value="QNO43200.1"/>
    <property type="molecule type" value="Genomic_DNA"/>
</dbReference>
<dbReference type="EMBL" id="MT630722">
    <property type="protein sequence ID" value="QNO42249.1"/>
    <property type="molecule type" value="Genomic_DNA"/>
</dbReference>
<dbReference type="InterPro" id="IPR035986">
    <property type="entry name" value="PKD_dom_sf"/>
</dbReference>
<name>A0A7G9Y5B6_9EURY</name>
<dbReference type="InterPro" id="IPR036439">
    <property type="entry name" value="Dockerin_dom_sf"/>
</dbReference>
<evidence type="ECO:0000313" key="2">
    <source>
        <dbReference type="EMBL" id="QNO42249.1"/>
    </source>
</evidence>
<dbReference type="Gene3D" id="2.60.120.560">
    <property type="entry name" value="Exo-inulinase, domain 1"/>
    <property type="match status" value="1"/>
</dbReference>
<evidence type="ECO:0000259" key="1">
    <source>
        <dbReference type="PROSITE" id="PS50093"/>
    </source>
</evidence>
<dbReference type="Gene3D" id="1.10.1330.10">
    <property type="entry name" value="Dockerin domain"/>
    <property type="match status" value="1"/>
</dbReference>
<dbReference type="InterPro" id="IPR013783">
    <property type="entry name" value="Ig-like_fold"/>
</dbReference>
<dbReference type="InterPro" id="IPR022409">
    <property type="entry name" value="PKD/Chitinase_dom"/>
</dbReference>
<dbReference type="CDD" id="cd14256">
    <property type="entry name" value="Dockerin_I"/>
    <property type="match status" value="1"/>
</dbReference>
<dbReference type="InterPro" id="IPR002105">
    <property type="entry name" value="Dockerin_1_rpt"/>
</dbReference>
<dbReference type="GO" id="GO:0004553">
    <property type="term" value="F:hydrolase activity, hydrolyzing O-glycosyl compounds"/>
    <property type="evidence" value="ECO:0007669"/>
    <property type="project" value="InterPro"/>
</dbReference>
<dbReference type="PROSITE" id="PS50093">
    <property type="entry name" value="PKD"/>
    <property type="match status" value="1"/>
</dbReference>
<accession>A0A7G9Y5B6</accession>
<reference evidence="3" key="1">
    <citation type="submission" date="2020-06" db="EMBL/GenBank/DDBJ databases">
        <title>Unique genomic features of the anaerobic methanotrophic archaea.</title>
        <authorList>
            <person name="Chadwick G.L."/>
            <person name="Skennerton C.T."/>
            <person name="Laso-Perez R."/>
            <person name="Leu A.O."/>
            <person name="Speth D.R."/>
            <person name="Yu H."/>
            <person name="Morgan-Lang C."/>
            <person name="Hatzenpichler R."/>
            <person name="Goudeau D."/>
            <person name="Malmstrom R."/>
            <person name="Brazelton W.J."/>
            <person name="Woyke T."/>
            <person name="Hallam S.J."/>
            <person name="Tyson G.W."/>
            <person name="Wegener G."/>
            <person name="Boetius A."/>
            <person name="Orphan V."/>
        </authorList>
    </citation>
    <scope>NUCLEOTIDE SEQUENCE</scope>
</reference>
<dbReference type="InterPro" id="IPR000601">
    <property type="entry name" value="PKD_dom"/>
</dbReference>
<proteinExistence type="predicted"/>
<evidence type="ECO:0000313" key="3">
    <source>
        <dbReference type="EMBL" id="QNO43200.1"/>
    </source>
</evidence>
<dbReference type="SUPFAM" id="SSF49299">
    <property type="entry name" value="PKD domain"/>
    <property type="match status" value="1"/>
</dbReference>
<dbReference type="Gene3D" id="2.60.40.10">
    <property type="entry name" value="Immunoglobulins"/>
    <property type="match status" value="2"/>
</dbReference>
<protein>
    <recommendedName>
        <fullName evidence="1">PKD domain-containing protein</fullName>
    </recommendedName>
</protein>
<dbReference type="SMART" id="SM00089">
    <property type="entry name" value="PKD"/>
    <property type="match status" value="1"/>
</dbReference>
<gene>
    <name evidence="2" type="ORF">FGKENDOD_00003</name>
    <name evidence="3" type="ORF">LCCJCFLF_00011</name>
</gene>